<protein>
    <submittedName>
        <fullName evidence="2">G protein-coupled receptor</fullName>
    </submittedName>
</protein>
<evidence type="ECO:0000313" key="3">
    <source>
        <dbReference type="Proteomes" id="UP000005239"/>
    </source>
</evidence>
<dbReference type="GO" id="GO:0007606">
    <property type="term" value="P:sensory perception of chemical stimulus"/>
    <property type="evidence" value="ECO:0007669"/>
    <property type="project" value="InterPro"/>
</dbReference>
<organism evidence="2 3">
    <name type="scientific">Pristionchus pacificus</name>
    <name type="common">Parasitic nematode worm</name>
    <dbReference type="NCBI Taxonomy" id="54126"/>
    <lineage>
        <taxon>Eukaryota</taxon>
        <taxon>Metazoa</taxon>
        <taxon>Ecdysozoa</taxon>
        <taxon>Nematoda</taxon>
        <taxon>Chromadorea</taxon>
        <taxon>Rhabditida</taxon>
        <taxon>Rhabditina</taxon>
        <taxon>Diplogasteromorpha</taxon>
        <taxon>Diplogasteroidea</taxon>
        <taxon>Neodiplogasteridae</taxon>
        <taxon>Pristionchus</taxon>
    </lineage>
</organism>
<dbReference type="GO" id="GO:0016020">
    <property type="term" value="C:membrane"/>
    <property type="evidence" value="ECO:0007669"/>
    <property type="project" value="InterPro"/>
</dbReference>
<accession>A0A2A6CP00</accession>
<dbReference type="Proteomes" id="UP000005239">
    <property type="component" value="Unassembled WGS sequence"/>
</dbReference>
<comment type="similarity">
    <text evidence="1">Belongs to the nematode receptor-like protein sre family.</text>
</comment>
<dbReference type="PANTHER" id="PTHR47521:SF7">
    <property type="entry name" value="SERPENTINE RECEPTOR CLASS EPSILON-6"/>
    <property type="match status" value="1"/>
</dbReference>
<reference evidence="2" key="2">
    <citation type="submission" date="2022-06" db="UniProtKB">
        <authorList>
            <consortium name="EnsemblMetazoa"/>
        </authorList>
    </citation>
    <scope>IDENTIFICATION</scope>
    <source>
        <strain evidence="2">PS312</strain>
    </source>
</reference>
<dbReference type="InterPro" id="IPR004151">
    <property type="entry name" value="7TM_GPCR_serpentine_rcpt_Sre"/>
</dbReference>
<dbReference type="PANTHER" id="PTHR47521">
    <property type="entry name" value="SERPENTINE RECEPTOR, CLASS E (EPSILON)-RELATED"/>
    <property type="match status" value="1"/>
</dbReference>
<dbReference type="Pfam" id="PF03125">
    <property type="entry name" value="Sre"/>
    <property type="match status" value="1"/>
</dbReference>
<accession>A0A8R1YZG6</accession>
<gene>
    <name evidence="2" type="primary">WBGene00279387</name>
</gene>
<evidence type="ECO:0000313" key="2">
    <source>
        <dbReference type="EnsemblMetazoa" id="PPA41018.1"/>
    </source>
</evidence>
<dbReference type="EnsemblMetazoa" id="PPA41018.1">
    <property type="protein sequence ID" value="PPA41018.1"/>
    <property type="gene ID" value="WBGene00279387"/>
</dbReference>
<dbReference type="AlphaFoldDB" id="A0A2A6CP00"/>
<evidence type="ECO:0000256" key="1">
    <source>
        <dbReference type="ARBA" id="ARBA00006803"/>
    </source>
</evidence>
<name>A0A2A6CP00_PRIPA</name>
<proteinExistence type="inferred from homology"/>
<sequence length="365" mass="42157">MSRFHLVWLNQSLTEPFQPLFEIVYACEIFLILSFILLSPFACYAILKATPLHQNASYFPFLSLSSRSSHDYKLFGQTEIAVRLLFSTMVVHGFLAAASRLALIAHQLLGETTDDVSQSWLTVASIAREISFGYFMILLLFISAERAVATYAWAWYESQADSTLAVFVVQFCFVVMYSITIAFFSVYEIYSMNTHVLVFAVTLSLGAACFFKLLGHNLRELQKLKGRRHENYGYCISKSYQIRENLVVFKIFRHLAIPCCLMALPAFLFFILYWWIPVDAGWNTTRLVCIAFYDFWLAGYDMMLLITLISADERFQKCLSKFTVFEALFQYLQPTGTPRPQRTTRENESNVYFSLLSKDLRLQHL</sequence>
<reference evidence="3" key="1">
    <citation type="journal article" date="2008" name="Nat. Genet.">
        <title>The Pristionchus pacificus genome provides a unique perspective on nematode lifestyle and parasitism.</title>
        <authorList>
            <person name="Dieterich C."/>
            <person name="Clifton S.W."/>
            <person name="Schuster L.N."/>
            <person name="Chinwalla A."/>
            <person name="Delehaunty K."/>
            <person name="Dinkelacker I."/>
            <person name="Fulton L."/>
            <person name="Fulton R."/>
            <person name="Godfrey J."/>
            <person name="Minx P."/>
            <person name="Mitreva M."/>
            <person name="Roeseler W."/>
            <person name="Tian H."/>
            <person name="Witte H."/>
            <person name="Yang S.P."/>
            <person name="Wilson R.K."/>
            <person name="Sommer R.J."/>
        </authorList>
    </citation>
    <scope>NUCLEOTIDE SEQUENCE [LARGE SCALE GENOMIC DNA]</scope>
    <source>
        <strain evidence="3">PS312</strain>
    </source>
</reference>
<dbReference type="InterPro" id="IPR052860">
    <property type="entry name" value="NRL-GPCR1"/>
</dbReference>
<keyword evidence="3" id="KW-1185">Reference proteome</keyword>